<evidence type="ECO:0000313" key="3">
    <source>
        <dbReference type="Proteomes" id="UP000315724"/>
    </source>
</evidence>
<dbReference type="SUPFAM" id="SSF51182">
    <property type="entry name" value="RmlC-like cupins"/>
    <property type="match status" value="1"/>
</dbReference>
<dbReference type="AlphaFoldDB" id="A0A517QN56"/>
<organism evidence="2 3">
    <name type="scientific">Thalassoglobus polymorphus</name>
    <dbReference type="NCBI Taxonomy" id="2527994"/>
    <lineage>
        <taxon>Bacteria</taxon>
        <taxon>Pseudomonadati</taxon>
        <taxon>Planctomycetota</taxon>
        <taxon>Planctomycetia</taxon>
        <taxon>Planctomycetales</taxon>
        <taxon>Planctomycetaceae</taxon>
        <taxon>Thalassoglobus</taxon>
    </lineage>
</organism>
<sequence>MSHSVTENSVTNKSTADKKYQVVDFENLAGVPCPCGSAKRAFAENEHSPGTVHVTEISDDARVHYHKEHTETYYILECGPDAKMQLDDEQVPIRPGMCILIPPGVRHRAIGQMKIINIVVPKFDPADEYFD</sequence>
<dbReference type="KEGG" id="tpol:Mal48_23150"/>
<dbReference type="InterPro" id="IPR011051">
    <property type="entry name" value="RmlC_Cupin_sf"/>
</dbReference>
<dbReference type="CDD" id="cd20295">
    <property type="entry name" value="cupin_Pac13-like"/>
    <property type="match status" value="1"/>
</dbReference>
<dbReference type="OrthoDB" id="287918at2"/>
<dbReference type="Gene3D" id="2.60.120.10">
    <property type="entry name" value="Jelly Rolls"/>
    <property type="match status" value="1"/>
</dbReference>
<gene>
    <name evidence="2" type="ORF">Mal48_23150</name>
</gene>
<evidence type="ECO:0000259" key="1">
    <source>
        <dbReference type="Pfam" id="PF07883"/>
    </source>
</evidence>
<dbReference type="InterPro" id="IPR014710">
    <property type="entry name" value="RmlC-like_jellyroll"/>
</dbReference>
<reference evidence="2 3" key="1">
    <citation type="submission" date="2019-02" db="EMBL/GenBank/DDBJ databases">
        <title>Deep-cultivation of Planctomycetes and their phenomic and genomic characterization uncovers novel biology.</title>
        <authorList>
            <person name="Wiegand S."/>
            <person name="Jogler M."/>
            <person name="Boedeker C."/>
            <person name="Pinto D."/>
            <person name="Vollmers J."/>
            <person name="Rivas-Marin E."/>
            <person name="Kohn T."/>
            <person name="Peeters S.H."/>
            <person name="Heuer A."/>
            <person name="Rast P."/>
            <person name="Oberbeckmann S."/>
            <person name="Bunk B."/>
            <person name="Jeske O."/>
            <person name="Meyerdierks A."/>
            <person name="Storesund J.E."/>
            <person name="Kallscheuer N."/>
            <person name="Luecker S."/>
            <person name="Lage O.M."/>
            <person name="Pohl T."/>
            <person name="Merkel B.J."/>
            <person name="Hornburger P."/>
            <person name="Mueller R.-W."/>
            <person name="Bruemmer F."/>
            <person name="Labrenz M."/>
            <person name="Spormann A.M."/>
            <person name="Op den Camp H."/>
            <person name="Overmann J."/>
            <person name="Amann R."/>
            <person name="Jetten M.S.M."/>
            <person name="Mascher T."/>
            <person name="Medema M.H."/>
            <person name="Devos D.P."/>
            <person name="Kaster A.-K."/>
            <person name="Ovreas L."/>
            <person name="Rohde M."/>
            <person name="Galperin M.Y."/>
            <person name="Jogler C."/>
        </authorList>
    </citation>
    <scope>NUCLEOTIDE SEQUENCE [LARGE SCALE GENOMIC DNA]</scope>
    <source>
        <strain evidence="2 3">Mal48</strain>
    </source>
</reference>
<accession>A0A517QN56</accession>
<feature type="domain" description="Cupin type-2" evidence="1">
    <location>
        <begin position="60"/>
        <end position="109"/>
    </location>
</feature>
<dbReference type="EMBL" id="CP036267">
    <property type="protein sequence ID" value="QDT33063.1"/>
    <property type="molecule type" value="Genomic_DNA"/>
</dbReference>
<name>A0A517QN56_9PLAN</name>
<keyword evidence="3" id="KW-1185">Reference proteome</keyword>
<dbReference type="Pfam" id="PF07883">
    <property type="entry name" value="Cupin_2"/>
    <property type="match status" value="1"/>
</dbReference>
<proteinExistence type="predicted"/>
<evidence type="ECO:0000313" key="2">
    <source>
        <dbReference type="EMBL" id="QDT33063.1"/>
    </source>
</evidence>
<dbReference type="InterPro" id="IPR013096">
    <property type="entry name" value="Cupin_2"/>
</dbReference>
<dbReference type="Proteomes" id="UP000315724">
    <property type="component" value="Chromosome"/>
</dbReference>
<protein>
    <submittedName>
        <fullName evidence="2">Cupin domain protein</fullName>
    </submittedName>
</protein>